<gene>
    <name evidence="2" type="ORF">EZS27_040783</name>
</gene>
<evidence type="ECO:0000313" key="2">
    <source>
        <dbReference type="EMBL" id="KAA6307546.1"/>
    </source>
</evidence>
<dbReference type="SUPFAM" id="SSF159888">
    <property type="entry name" value="YdhG-like"/>
    <property type="match status" value="1"/>
</dbReference>
<evidence type="ECO:0000259" key="1">
    <source>
        <dbReference type="Pfam" id="PF08818"/>
    </source>
</evidence>
<name>A0A5J4PDK5_9ZZZZ</name>
<dbReference type="InterPro" id="IPR014922">
    <property type="entry name" value="YdhG-like"/>
</dbReference>
<dbReference type="Pfam" id="PF08818">
    <property type="entry name" value="DUF1801"/>
    <property type="match status" value="1"/>
</dbReference>
<protein>
    <recommendedName>
        <fullName evidence="1">YdhG-like domain-containing protein</fullName>
    </recommendedName>
</protein>
<organism evidence="2">
    <name type="scientific">termite gut metagenome</name>
    <dbReference type="NCBI Taxonomy" id="433724"/>
    <lineage>
        <taxon>unclassified sequences</taxon>
        <taxon>metagenomes</taxon>
        <taxon>organismal metagenomes</taxon>
    </lineage>
</organism>
<accession>A0A5J4PDK5</accession>
<feature type="domain" description="YdhG-like" evidence="1">
    <location>
        <begin position="19"/>
        <end position="108"/>
    </location>
</feature>
<dbReference type="EMBL" id="SNRY01009094">
    <property type="protein sequence ID" value="KAA6307546.1"/>
    <property type="molecule type" value="Genomic_DNA"/>
</dbReference>
<proteinExistence type="predicted"/>
<dbReference type="AlphaFoldDB" id="A0A5J4PDK5"/>
<reference evidence="2" key="1">
    <citation type="submission" date="2019-03" db="EMBL/GenBank/DDBJ databases">
        <title>Single cell metagenomics reveals metabolic interactions within the superorganism composed of flagellate Streblomastix strix and complex community of Bacteroidetes bacteria on its surface.</title>
        <authorList>
            <person name="Treitli S.C."/>
            <person name="Kolisko M."/>
            <person name="Husnik F."/>
            <person name="Keeling P."/>
            <person name="Hampl V."/>
        </authorList>
    </citation>
    <scope>NUCLEOTIDE SEQUENCE</scope>
    <source>
        <strain evidence="2">STM</strain>
    </source>
</reference>
<sequence>MEEVAALDNYYIKQEEPLQGCLLALKSLILEVNKDITPIRKYRIPFFCYKSWNLAFLWVYKKKIMIGFVTDRRIHPPMPGTKRKDDVETMLIDPNKDIPLDLIATRLRYYIKFYDNSGY</sequence>
<comment type="caution">
    <text evidence="2">The sequence shown here is derived from an EMBL/GenBank/DDBJ whole genome shotgun (WGS) entry which is preliminary data.</text>
</comment>